<reference evidence="3" key="1">
    <citation type="journal article" date="2019" name="Int. J. Syst. Evol. Microbiol.">
        <title>The Global Catalogue of Microorganisms (GCM) 10K type strain sequencing project: providing services to taxonomists for standard genome sequencing and annotation.</title>
        <authorList>
            <consortium name="The Broad Institute Genomics Platform"/>
            <consortium name="The Broad Institute Genome Sequencing Center for Infectious Disease"/>
            <person name="Wu L."/>
            <person name="Ma J."/>
        </authorList>
    </citation>
    <scope>NUCLEOTIDE SEQUENCE [LARGE SCALE GENOMIC DNA]</scope>
    <source>
        <strain evidence="3">JCM 9088</strain>
    </source>
</reference>
<keyword evidence="3" id="KW-1185">Reference proteome</keyword>
<evidence type="ECO:0008006" key="4">
    <source>
        <dbReference type="Google" id="ProtNLM"/>
    </source>
</evidence>
<gene>
    <name evidence="2" type="ORF">GCM10010446_11850</name>
</gene>
<dbReference type="EMBL" id="BAAAUD010000013">
    <property type="protein sequence ID" value="GAA2928968.1"/>
    <property type="molecule type" value="Genomic_DNA"/>
</dbReference>
<feature type="region of interest" description="Disordered" evidence="1">
    <location>
        <begin position="58"/>
        <end position="84"/>
    </location>
</feature>
<comment type="caution">
    <text evidence="2">The sequence shown here is derived from an EMBL/GenBank/DDBJ whole genome shotgun (WGS) entry which is preliminary data.</text>
</comment>
<sequence>MRLKRTTAYLEDEDLRALKDTASRKGVGEAGLIREGVRLAIAQNRTWHEPAGLPVFDSGDPALAENSDSLLRNGGFGSSDQRHP</sequence>
<dbReference type="CDD" id="cd21631">
    <property type="entry name" value="RHH_CopG_NikR-like"/>
    <property type="match status" value="1"/>
</dbReference>
<evidence type="ECO:0000313" key="3">
    <source>
        <dbReference type="Proteomes" id="UP001500403"/>
    </source>
</evidence>
<proteinExistence type="predicted"/>
<dbReference type="Proteomes" id="UP001500403">
    <property type="component" value="Unassembled WGS sequence"/>
</dbReference>
<dbReference type="RefSeq" id="WP_344491714.1">
    <property type="nucleotide sequence ID" value="NZ_BAAAUD010000013.1"/>
</dbReference>
<protein>
    <recommendedName>
        <fullName evidence="4">Ribbon-helix-helix protein CopG domain-containing protein</fullName>
    </recommendedName>
</protein>
<evidence type="ECO:0000313" key="2">
    <source>
        <dbReference type="EMBL" id="GAA2928968.1"/>
    </source>
</evidence>
<name>A0ABP6JCI5_9ACTN</name>
<organism evidence="2 3">
    <name type="scientific">Streptomyces enissocaesilis</name>
    <dbReference type="NCBI Taxonomy" id="332589"/>
    <lineage>
        <taxon>Bacteria</taxon>
        <taxon>Bacillati</taxon>
        <taxon>Actinomycetota</taxon>
        <taxon>Actinomycetes</taxon>
        <taxon>Kitasatosporales</taxon>
        <taxon>Streptomycetaceae</taxon>
        <taxon>Streptomyces</taxon>
        <taxon>Streptomyces rochei group</taxon>
    </lineage>
</organism>
<evidence type="ECO:0000256" key="1">
    <source>
        <dbReference type="SAM" id="MobiDB-lite"/>
    </source>
</evidence>
<accession>A0ABP6JCI5</accession>